<dbReference type="PANTHER" id="PTHR34846:SF11">
    <property type="entry name" value="4-CARBOXYMUCONOLACTONE DECARBOXYLASE FAMILY PROTEIN (AFU_ORTHOLOGUE AFUA_6G11590)"/>
    <property type="match status" value="1"/>
</dbReference>
<dbReference type="Gene3D" id="1.20.1290.10">
    <property type="entry name" value="AhpD-like"/>
    <property type="match status" value="1"/>
</dbReference>
<dbReference type="EMBL" id="BKAJ01000036">
    <property type="protein sequence ID" value="GEP55275.1"/>
    <property type="molecule type" value="Genomic_DNA"/>
</dbReference>
<dbReference type="InterPro" id="IPR029032">
    <property type="entry name" value="AhpD-like"/>
</dbReference>
<keyword evidence="2" id="KW-1185">Reference proteome</keyword>
<dbReference type="SUPFAM" id="SSF69118">
    <property type="entry name" value="AhpD-like"/>
    <property type="match status" value="1"/>
</dbReference>
<gene>
    <name evidence="1" type="ORF">RSO01_24410</name>
</gene>
<dbReference type="AlphaFoldDB" id="A0A512N8G7"/>
<protein>
    <recommendedName>
        <fullName evidence="3">Carboxymuconolactone decarboxylase</fullName>
    </recommendedName>
</protein>
<proteinExistence type="predicted"/>
<name>A0A512N8G7_9HYPH</name>
<dbReference type="RefSeq" id="WP_147149372.1">
    <property type="nucleotide sequence ID" value="NZ_BKAJ01000036.1"/>
</dbReference>
<dbReference type="OrthoDB" id="9129225at2"/>
<dbReference type="PANTHER" id="PTHR34846">
    <property type="entry name" value="4-CARBOXYMUCONOLACTONE DECARBOXYLASE FAMILY PROTEIN (AFU_ORTHOLOGUE AFUA_6G11590)"/>
    <property type="match status" value="1"/>
</dbReference>
<evidence type="ECO:0008006" key="3">
    <source>
        <dbReference type="Google" id="ProtNLM"/>
    </source>
</evidence>
<accession>A0A512N8G7</accession>
<reference evidence="1 2" key="1">
    <citation type="submission" date="2019-07" db="EMBL/GenBank/DDBJ databases">
        <title>Whole genome shotgun sequence of Reyranella soli NBRC 108950.</title>
        <authorList>
            <person name="Hosoyama A."/>
            <person name="Uohara A."/>
            <person name="Ohji S."/>
            <person name="Ichikawa N."/>
        </authorList>
    </citation>
    <scope>NUCLEOTIDE SEQUENCE [LARGE SCALE GENOMIC DNA]</scope>
    <source>
        <strain evidence="1 2">NBRC 108950</strain>
    </source>
</reference>
<dbReference type="Proteomes" id="UP000321058">
    <property type="component" value="Unassembled WGS sequence"/>
</dbReference>
<organism evidence="1 2">
    <name type="scientific">Reyranella soli</name>
    <dbReference type="NCBI Taxonomy" id="1230389"/>
    <lineage>
        <taxon>Bacteria</taxon>
        <taxon>Pseudomonadati</taxon>
        <taxon>Pseudomonadota</taxon>
        <taxon>Alphaproteobacteria</taxon>
        <taxon>Hyphomicrobiales</taxon>
        <taxon>Reyranellaceae</taxon>
        <taxon>Reyranella</taxon>
    </lineage>
</organism>
<comment type="caution">
    <text evidence="1">The sequence shown here is derived from an EMBL/GenBank/DDBJ whole genome shotgun (WGS) entry which is preliminary data.</text>
</comment>
<sequence>MSETPTFGRYAEVPYEKMSPEQQAGYKSMIEARGRLPGPTKIWVHNPKLAKVAGPFGAHFQPGQYSLSEREREIAVCVITSHWRSAYPTAAHERIAKAAGLPANKIDAILGGLPTSFDDAREQVVYEMAIALSNGRWVSRGLHERAVKALGHVGITDVITLMGHYTSVAMTLAFYDVPDGAAGMAR</sequence>
<evidence type="ECO:0000313" key="2">
    <source>
        <dbReference type="Proteomes" id="UP000321058"/>
    </source>
</evidence>
<evidence type="ECO:0000313" key="1">
    <source>
        <dbReference type="EMBL" id="GEP55275.1"/>
    </source>
</evidence>